<dbReference type="KEGG" id="vg:80550561"/>
<dbReference type="GeneID" id="80550561"/>
<accession>A0A5C1D987</accession>
<dbReference type="RefSeq" id="YP_010840084.1">
    <property type="nucleotide sequence ID" value="NC_078394.1"/>
</dbReference>
<dbReference type="Proteomes" id="UP000681978">
    <property type="component" value="Genome"/>
</dbReference>
<organism evidence="1 2">
    <name type="scientific">Tomato fruit blotch virus</name>
    <dbReference type="NCBI Taxonomy" id="2762435"/>
    <lineage>
        <taxon>Viruses</taxon>
        <taxon>Riboviria</taxon>
        <taxon>Orthornavirae</taxon>
        <taxon>Kitrinoviricota</taxon>
        <taxon>Alsuviricetes</taxon>
        <taxon>Martellivirales</taxon>
        <taxon>Kitaviridae</taxon>
        <taxon>Blunervirus</taxon>
        <taxon>Blunervirus solani</taxon>
    </lineage>
</organism>
<sequence>MASTLYYVYVSLLALAASLQEDMSQSGIAATLPWAVPGKVTPNNMEDLVADVTRRLGLPNLSSTSTVASPVATPVLVPQPVPVVAPAVPSPSATQVPAAVTPPAASARPAAKPAAPLAAALHRRRRDLSDVMSKVSDFASDAASVVSDAAALRNDSIIATVADGVARALNTDEVIGISPNTDEVIGASSPIVV</sequence>
<evidence type="ECO:0000313" key="1">
    <source>
        <dbReference type="EMBL" id="QEL52512.1"/>
    </source>
</evidence>
<evidence type="ECO:0000313" key="2">
    <source>
        <dbReference type="Proteomes" id="UP000681978"/>
    </source>
</evidence>
<dbReference type="EMBL" id="MK517479">
    <property type="protein sequence ID" value="QEL52512.1"/>
    <property type="molecule type" value="Genomic_RNA"/>
</dbReference>
<keyword evidence="2" id="KW-1185">Reference proteome</keyword>
<reference evidence="1" key="1">
    <citation type="submission" date="2019-02" db="EMBL/GenBank/DDBJ databases">
        <title>A new blunerivirus species from Tomato.</title>
        <authorList>
            <person name="Ciuffo M."/>
            <person name="Forgia M."/>
            <person name="Chiapello M."/>
            <person name="Peracchio C."/>
            <person name="Turina M."/>
        </authorList>
    </citation>
    <scope>NUCLEOTIDE SEQUENCE [LARGE SCALE GENOMIC DNA]</scope>
    <source>
        <strain evidence="1">Fondi2018</strain>
    </source>
</reference>
<name>A0A5C1D987_9VIRU</name>
<proteinExistence type="predicted"/>
<protein>
    <submittedName>
        <fullName evidence="1">Uncharacterized protein</fullName>
    </submittedName>
</protein>